<dbReference type="AlphaFoldDB" id="A0A8H8R948"/>
<keyword evidence="3" id="KW-1185">Reference proteome</keyword>
<accession>A0A8H8R948</accession>
<protein>
    <recommendedName>
        <fullName evidence="4">Cell wall protein</fullName>
    </recommendedName>
</protein>
<comment type="caution">
    <text evidence="2">The sequence shown here is derived from an EMBL/GenBank/DDBJ whole genome shotgun (WGS) entry which is preliminary data.</text>
</comment>
<gene>
    <name evidence="2" type="ORF">LHYA1_G000419</name>
</gene>
<feature type="chain" id="PRO_5034821244" description="Cell wall protein" evidence="1">
    <location>
        <begin position="18"/>
        <end position="203"/>
    </location>
</feature>
<reference evidence="2 3" key="1">
    <citation type="submission" date="2018-05" db="EMBL/GenBank/DDBJ databases">
        <title>Genome sequencing and assembly of the regulated plant pathogen Lachnellula willkommii and related sister species for the development of diagnostic species identification markers.</title>
        <authorList>
            <person name="Giroux E."/>
            <person name="Bilodeau G."/>
        </authorList>
    </citation>
    <scope>NUCLEOTIDE SEQUENCE [LARGE SCALE GENOMIC DNA]</scope>
    <source>
        <strain evidence="2 3">CBS 185.66</strain>
    </source>
</reference>
<dbReference type="RefSeq" id="XP_031009582.1">
    <property type="nucleotide sequence ID" value="XM_031145411.1"/>
</dbReference>
<dbReference type="PANTHER" id="PTHR42047:SF1">
    <property type="entry name" value="PROTEIN, PUTATIVE (AFU_ORTHOLOGUE AFUA_6G03560)-RELATED"/>
    <property type="match status" value="1"/>
</dbReference>
<evidence type="ECO:0000313" key="3">
    <source>
        <dbReference type="Proteomes" id="UP000431533"/>
    </source>
</evidence>
<dbReference type="PANTHER" id="PTHR42047">
    <property type="entry name" value="PROTEIN, PUTATIVE (AFU_ORTHOLOGUE AFUA_6G03560)-RELATED"/>
    <property type="match status" value="1"/>
</dbReference>
<dbReference type="OrthoDB" id="5430620at2759"/>
<evidence type="ECO:0000313" key="2">
    <source>
        <dbReference type="EMBL" id="TVY30797.1"/>
    </source>
</evidence>
<evidence type="ECO:0008006" key="4">
    <source>
        <dbReference type="Google" id="ProtNLM"/>
    </source>
</evidence>
<keyword evidence="1" id="KW-0732">Signal</keyword>
<evidence type="ECO:0000256" key="1">
    <source>
        <dbReference type="SAM" id="SignalP"/>
    </source>
</evidence>
<dbReference type="Proteomes" id="UP000431533">
    <property type="component" value="Unassembled WGS sequence"/>
</dbReference>
<dbReference type="GeneID" id="41980617"/>
<dbReference type="InterPro" id="IPR052820">
    <property type="entry name" value="PhiA_domain"/>
</dbReference>
<name>A0A8H8R948_9HELO</name>
<sequence>MFTRALFMTALIALTSASPTILSSRQQPGDTVYYLAPTAKAAGTAVDGAVLNAADGGLFIGKNTATSCPSNYLTCGDFTNITAITLTGSSASMDVAVPGGQAAYISGDGAFGFSSPAAGIPPTATQTGFTRIERFAPTETYAAVWFKGSDWLACPVADSVGVYQVRAAAIGDKTGCIYFEMAAIEVGSEEPQAYQYDSPLVVS</sequence>
<dbReference type="EMBL" id="QGMH01000004">
    <property type="protein sequence ID" value="TVY30797.1"/>
    <property type="molecule type" value="Genomic_DNA"/>
</dbReference>
<feature type="signal peptide" evidence="1">
    <location>
        <begin position="1"/>
        <end position="17"/>
    </location>
</feature>
<proteinExistence type="predicted"/>
<organism evidence="2 3">
    <name type="scientific">Lachnellula hyalina</name>
    <dbReference type="NCBI Taxonomy" id="1316788"/>
    <lineage>
        <taxon>Eukaryota</taxon>
        <taxon>Fungi</taxon>
        <taxon>Dikarya</taxon>
        <taxon>Ascomycota</taxon>
        <taxon>Pezizomycotina</taxon>
        <taxon>Leotiomycetes</taxon>
        <taxon>Helotiales</taxon>
        <taxon>Lachnaceae</taxon>
        <taxon>Lachnellula</taxon>
    </lineage>
</organism>